<comment type="caution">
    <text evidence="2">The sequence shown here is derived from an EMBL/GenBank/DDBJ whole genome shotgun (WGS) entry which is preliminary data.</text>
</comment>
<gene>
    <name evidence="2" type="ORF">SC09_Contig19orf00382</name>
</gene>
<reference evidence="2 3" key="1">
    <citation type="submission" date="2014-12" db="EMBL/GenBank/DDBJ databases">
        <title>Comparative genome analysis of Bacillus coagulans HM-08, Clostridium butyricum HM-68, Bacillus subtilis HM-66 and Bacillus licheniformis BL-09.</title>
        <authorList>
            <person name="Zhang H."/>
        </authorList>
    </citation>
    <scope>NUCLEOTIDE SEQUENCE [LARGE SCALE GENOMIC DNA]</scope>
    <source>
        <strain evidence="2 3">HM-66</strain>
    </source>
</reference>
<dbReference type="EMBL" id="JXBC01000002">
    <property type="protein sequence ID" value="KIU12037.1"/>
    <property type="molecule type" value="Genomic_DNA"/>
</dbReference>
<feature type="region of interest" description="Disordered" evidence="1">
    <location>
        <begin position="16"/>
        <end position="39"/>
    </location>
</feature>
<evidence type="ECO:0000313" key="2">
    <source>
        <dbReference type="EMBL" id="KIU12037.1"/>
    </source>
</evidence>
<accession>A0A0D1L0W2</accession>
<dbReference type="AlphaFoldDB" id="A0A0D1L0W2"/>
<dbReference type="Proteomes" id="UP000032247">
    <property type="component" value="Unassembled WGS sequence"/>
</dbReference>
<name>A0A0D1L0W2_BACIU</name>
<sequence>MFCKHKWKASYTSRRLQGEKAKGNRMNAEWGITSKPRSM</sequence>
<organism evidence="2 3">
    <name type="scientific">Bacillus subtilis</name>
    <dbReference type="NCBI Taxonomy" id="1423"/>
    <lineage>
        <taxon>Bacteria</taxon>
        <taxon>Bacillati</taxon>
        <taxon>Bacillota</taxon>
        <taxon>Bacilli</taxon>
        <taxon>Bacillales</taxon>
        <taxon>Bacillaceae</taxon>
        <taxon>Bacillus</taxon>
    </lineage>
</organism>
<protein>
    <submittedName>
        <fullName evidence="2">Uncharacterized protein</fullName>
    </submittedName>
</protein>
<evidence type="ECO:0000313" key="3">
    <source>
        <dbReference type="Proteomes" id="UP000032247"/>
    </source>
</evidence>
<proteinExistence type="predicted"/>
<evidence type="ECO:0000256" key="1">
    <source>
        <dbReference type="SAM" id="MobiDB-lite"/>
    </source>
</evidence>